<feature type="region of interest" description="Disordered" evidence="15">
    <location>
        <begin position="1"/>
        <end position="26"/>
    </location>
</feature>
<dbReference type="InterPro" id="IPR050502">
    <property type="entry name" value="Euk_RNA-bind_prot"/>
</dbReference>
<reference evidence="18" key="1">
    <citation type="submission" date="2025-08" db="UniProtKB">
        <authorList>
            <consortium name="RefSeq"/>
        </authorList>
    </citation>
    <scope>IDENTIFICATION</scope>
    <source>
        <strain evidence="18">OHB3-1</strain>
    </source>
</reference>
<dbReference type="InterPro" id="IPR012677">
    <property type="entry name" value="Nucleotide-bd_a/b_plait_sf"/>
</dbReference>
<protein>
    <recommendedName>
        <fullName evidence="12">Small ribosomal subunit protein cS22</fullName>
    </recommendedName>
    <alternativeName>
        <fullName evidence="13">30S ribosomal protein 2, chloroplastic</fullName>
    </alternativeName>
</protein>
<evidence type="ECO:0000256" key="11">
    <source>
        <dbReference type="ARBA" id="ARBA00063129"/>
    </source>
</evidence>
<name>A0A6J1DHV7_MOMCH</name>
<dbReference type="InterPro" id="IPR000504">
    <property type="entry name" value="RRM_dom"/>
</dbReference>
<dbReference type="KEGG" id="mcha:111021229"/>
<keyword evidence="8 18" id="KW-0689">Ribosomal protein</keyword>
<evidence type="ECO:0000256" key="8">
    <source>
        <dbReference type="ARBA" id="ARBA00022980"/>
    </source>
</evidence>
<dbReference type="Proteomes" id="UP000504603">
    <property type="component" value="Unplaced"/>
</dbReference>
<dbReference type="GO" id="GO:1990904">
    <property type="term" value="C:ribonucleoprotein complex"/>
    <property type="evidence" value="ECO:0007669"/>
    <property type="project" value="UniProtKB-KW"/>
</dbReference>
<evidence type="ECO:0000313" key="18">
    <source>
        <dbReference type="RefSeq" id="XP_022153800.1"/>
    </source>
</evidence>
<dbReference type="InterPro" id="IPR035979">
    <property type="entry name" value="RBD_domain_sf"/>
</dbReference>
<sequence length="259" mass="28402">MASLSSILSPPNLIHSSTKPTETPHKLSNQFLRPISFHRRPPLLRLSSVLQTSAAKHTIRLFAVAEAAVTAQDPSSAAARRLYIGNIPRNVDNEQLTRIVEEHGAVEKAEVMYDKYSGRSRRFAFVTMKTVDDANAVIEKLNETEVEGRTIKVNITEKPLVTTTSVDLSLLQAEESQFIDSPYKVYVGNISSTVSTETLKKLFSEKGNVLSAKVSRVPGTSKSSGYGFVTFSSEEEVETAISSFNNALLEGQAIRVNKA</sequence>
<evidence type="ECO:0000256" key="1">
    <source>
        <dbReference type="ARBA" id="ARBA00004229"/>
    </source>
</evidence>
<dbReference type="CDD" id="cd21609">
    <property type="entry name" value="RRM1_PSRP2_like"/>
    <property type="match status" value="1"/>
</dbReference>
<evidence type="ECO:0000256" key="9">
    <source>
        <dbReference type="ARBA" id="ARBA00023274"/>
    </source>
</evidence>
<dbReference type="Pfam" id="PF00076">
    <property type="entry name" value="RRM_1"/>
    <property type="match status" value="2"/>
</dbReference>
<evidence type="ECO:0000259" key="16">
    <source>
        <dbReference type="PROSITE" id="PS50102"/>
    </source>
</evidence>
<keyword evidence="4" id="KW-0699">rRNA-binding</keyword>
<dbReference type="PANTHER" id="PTHR48025">
    <property type="entry name" value="OS02G0815200 PROTEIN"/>
    <property type="match status" value="1"/>
</dbReference>
<keyword evidence="9" id="KW-0687">Ribonucleoprotein</keyword>
<dbReference type="GO" id="GO:0019843">
    <property type="term" value="F:rRNA binding"/>
    <property type="evidence" value="ECO:0007669"/>
    <property type="project" value="UniProtKB-KW"/>
</dbReference>
<evidence type="ECO:0000256" key="2">
    <source>
        <dbReference type="ARBA" id="ARBA00022528"/>
    </source>
</evidence>
<proteinExistence type="inferred from homology"/>
<keyword evidence="2" id="KW-0150">Chloroplast</keyword>
<keyword evidence="17" id="KW-1185">Reference proteome</keyword>
<comment type="subunit">
    <text evidence="11">Component of the chloroplast small ribosomal subunit (SSU). Mature 70S chloroplast ribosomes of higher plants consist of a small (30S) and a large (50S) subunit. The 30S small subunit contains 1 molecule of ribosomal RNA (16S rRNA) and 24 different proteins. The 50S large subunit contains 3 rRNA molecules (23S, 5S and 4.5S rRNA) and 33 different proteins.</text>
</comment>
<keyword evidence="6 14" id="KW-0694">RNA-binding</keyword>
<feature type="domain" description="RRM" evidence="16">
    <location>
        <begin position="183"/>
        <end position="259"/>
    </location>
</feature>
<evidence type="ECO:0000256" key="13">
    <source>
        <dbReference type="ARBA" id="ARBA00077833"/>
    </source>
</evidence>
<evidence type="ECO:0000256" key="5">
    <source>
        <dbReference type="ARBA" id="ARBA00022737"/>
    </source>
</evidence>
<organism evidence="17 18">
    <name type="scientific">Momordica charantia</name>
    <name type="common">Bitter gourd</name>
    <name type="synonym">Balsam pear</name>
    <dbReference type="NCBI Taxonomy" id="3673"/>
    <lineage>
        <taxon>Eukaryota</taxon>
        <taxon>Viridiplantae</taxon>
        <taxon>Streptophyta</taxon>
        <taxon>Embryophyta</taxon>
        <taxon>Tracheophyta</taxon>
        <taxon>Spermatophyta</taxon>
        <taxon>Magnoliopsida</taxon>
        <taxon>eudicotyledons</taxon>
        <taxon>Gunneridae</taxon>
        <taxon>Pentapetalae</taxon>
        <taxon>rosids</taxon>
        <taxon>fabids</taxon>
        <taxon>Cucurbitales</taxon>
        <taxon>Cucurbitaceae</taxon>
        <taxon>Momordiceae</taxon>
        <taxon>Momordica</taxon>
    </lineage>
</organism>
<dbReference type="SMART" id="SM00360">
    <property type="entry name" value="RRM"/>
    <property type="match status" value="2"/>
</dbReference>
<keyword evidence="3" id="KW-0934">Plastid</keyword>
<dbReference type="GO" id="GO:1901259">
    <property type="term" value="P:chloroplast rRNA processing"/>
    <property type="evidence" value="ECO:0007669"/>
    <property type="project" value="TreeGrafter"/>
</dbReference>
<comment type="similarity">
    <text evidence="10">Belongs to the chloroplast-specific ribosomal protein cS22 family.</text>
</comment>
<evidence type="ECO:0000256" key="3">
    <source>
        <dbReference type="ARBA" id="ARBA00022640"/>
    </source>
</evidence>
<dbReference type="PANTHER" id="PTHR48025:SF4">
    <property type="entry name" value="SMALL RIBOSOMAL SUBUNIT PROTEIN CS22"/>
    <property type="match status" value="1"/>
</dbReference>
<gene>
    <name evidence="18" type="primary">LOC111021229</name>
</gene>
<comment type="subcellular location">
    <subcellularLocation>
        <location evidence="1">Plastid</location>
        <location evidence="1">Chloroplast</location>
    </subcellularLocation>
</comment>
<accession>A0A6J1DHV7</accession>
<keyword evidence="5" id="KW-0677">Repeat</keyword>
<evidence type="ECO:0000256" key="10">
    <source>
        <dbReference type="ARBA" id="ARBA00061529"/>
    </source>
</evidence>
<evidence type="ECO:0000256" key="12">
    <source>
        <dbReference type="ARBA" id="ARBA00070346"/>
    </source>
</evidence>
<evidence type="ECO:0000256" key="7">
    <source>
        <dbReference type="ARBA" id="ARBA00022946"/>
    </source>
</evidence>
<keyword evidence="7" id="KW-0809">Transit peptide</keyword>
<evidence type="ECO:0000256" key="15">
    <source>
        <dbReference type="SAM" id="MobiDB-lite"/>
    </source>
</evidence>
<dbReference type="OrthoDB" id="439808at2759"/>
<feature type="compositionally biased region" description="Low complexity" evidence="15">
    <location>
        <begin position="1"/>
        <end position="17"/>
    </location>
</feature>
<dbReference type="AlphaFoldDB" id="A0A6J1DHV7"/>
<evidence type="ECO:0000256" key="6">
    <source>
        <dbReference type="ARBA" id="ARBA00022884"/>
    </source>
</evidence>
<dbReference type="PROSITE" id="PS50102">
    <property type="entry name" value="RRM"/>
    <property type="match status" value="2"/>
</dbReference>
<dbReference type="GO" id="GO:0005840">
    <property type="term" value="C:ribosome"/>
    <property type="evidence" value="ECO:0007669"/>
    <property type="project" value="UniProtKB-KW"/>
</dbReference>
<evidence type="ECO:0000256" key="14">
    <source>
        <dbReference type="PROSITE-ProRule" id="PRU00176"/>
    </source>
</evidence>
<evidence type="ECO:0000256" key="4">
    <source>
        <dbReference type="ARBA" id="ARBA00022730"/>
    </source>
</evidence>
<dbReference type="SUPFAM" id="SSF54928">
    <property type="entry name" value="RNA-binding domain, RBD"/>
    <property type="match status" value="2"/>
</dbReference>
<dbReference type="Gene3D" id="3.30.70.330">
    <property type="match status" value="2"/>
</dbReference>
<dbReference type="GeneID" id="111021229"/>
<dbReference type="RefSeq" id="XP_022153800.1">
    <property type="nucleotide sequence ID" value="XM_022298108.1"/>
</dbReference>
<dbReference type="FunFam" id="3.30.70.330:FF:000401">
    <property type="entry name" value="30S ribosomal protein 2, chloroplastic"/>
    <property type="match status" value="1"/>
</dbReference>
<evidence type="ECO:0000313" key="17">
    <source>
        <dbReference type="Proteomes" id="UP000504603"/>
    </source>
</evidence>
<dbReference type="GO" id="GO:0003729">
    <property type="term" value="F:mRNA binding"/>
    <property type="evidence" value="ECO:0007669"/>
    <property type="project" value="TreeGrafter"/>
</dbReference>
<feature type="domain" description="RRM" evidence="16">
    <location>
        <begin position="80"/>
        <end position="158"/>
    </location>
</feature>
<dbReference type="GO" id="GO:0009535">
    <property type="term" value="C:chloroplast thylakoid membrane"/>
    <property type="evidence" value="ECO:0007669"/>
    <property type="project" value="TreeGrafter"/>
</dbReference>